<proteinExistence type="predicted"/>
<evidence type="ECO:0000313" key="2">
    <source>
        <dbReference type="EMBL" id="VDO35425.1"/>
    </source>
</evidence>
<accession>A0A0N4WDH7</accession>
<gene>
    <name evidence="2" type="ORF">HPLM_LOCUS8630</name>
</gene>
<name>A0A0N4WDH7_HAEPC</name>
<evidence type="ECO:0000313" key="3">
    <source>
        <dbReference type="Proteomes" id="UP000268014"/>
    </source>
</evidence>
<evidence type="ECO:0000313" key="4">
    <source>
        <dbReference type="WBParaSite" id="HPLM_0000863801-mRNA-1"/>
    </source>
</evidence>
<feature type="compositionally biased region" description="Basic and acidic residues" evidence="1">
    <location>
        <begin position="1"/>
        <end position="17"/>
    </location>
</feature>
<reference evidence="2 3" key="2">
    <citation type="submission" date="2018-11" db="EMBL/GenBank/DDBJ databases">
        <authorList>
            <consortium name="Pathogen Informatics"/>
        </authorList>
    </citation>
    <scope>NUCLEOTIDE SEQUENCE [LARGE SCALE GENOMIC DNA]</scope>
    <source>
        <strain evidence="2 3">MHpl1</strain>
    </source>
</reference>
<evidence type="ECO:0000256" key="1">
    <source>
        <dbReference type="SAM" id="MobiDB-lite"/>
    </source>
</evidence>
<keyword evidence="3" id="KW-1185">Reference proteome</keyword>
<dbReference type="EMBL" id="UZAF01016901">
    <property type="protein sequence ID" value="VDO35425.1"/>
    <property type="molecule type" value="Genomic_DNA"/>
</dbReference>
<dbReference type="Proteomes" id="UP000268014">
    <property type="component" value="Unassembled WGS sequence"/>
</dbReference>
<sequence length="71" mass="8024">MVQTRAEKTTESSDKRGNGAQGVQPRGVSKERWRDVITKDLTETKVRAEDAIDARQWRRVTIIADPATARD</sequence>
<organism evidence="4">
    <name type="scientific">Haemonchus placei</name>
    <name type="common">Barber's pole worm</name>
    <dbReference type="NCBI Taxonomy" id="6290"/>
    <lineage>
        <taxon>Eukaryota</taxon>
        <taxon>Metazoa</taxon>
        <taxon>Ecdysozoa</taxon>
        <taxon>Nematoda</taxon>
        <taxon>Chromadorea</taxon>
        <taxon>Rhabditida</taxon>
        <taxon>Rhabditina</taxon>
        <taxon>Rhabditomorpha</taxon>
        <taxon>Strongyloidea</taxon>
        <taxon>Trichostrongylidae</taxon>
        <taxon>Haemonchus</taxon>
    </lineage>
</organism>
<protein>
    <submittedName>
        <fullName evidence="4">Reverse transcriptase</fullName>
    </submittedName>
</protein>
<feature type="region of interest" description="Disordered" evidence="1">
    <location>
        <begin position="1"/>
        <end position="36"/>
    </location>
</feature>
<reference evidence="4" key="1">
    <citation type="submission" date="2017-02" db="UniProtKB">
        <authorList>
            <consortium name="WormBaseParasite"/>
        </authorList>
    </citation>
    <scope>IDENTIFICATION</scope>
</reference>
<dbReference type="AlphaFoldDB" id="A0A0N4WDH7"/>
<dbReference type="WBParaSite" id="HPLM_0000863801-mRNA-1">
    <property type="protein sequence ID" value="HPLM_0000863801-mRNA-1"/>
    <property type="gene ID" value="HPLM_0000863801"/>
</dbReference>